<accession>A0A7J3SJJ5</accession>
<dbReference type="NCBIfam" id="TIGR00369">
    <property type="entry name" value="unchar_dom_1"/>
    <property type="match status" value="1"/>
</dbReference>
<protein>
    <submittedName>
        <fullName evidence="4">PaaI family thioesterase</fullName>
    </submittedName>
</protein>
<reference evidence="4" key="1">
    <citation type="journal article" date="2020" name="mSystems">
        <title>Genome- and Community-Level Interaction Insights into Carbon Utilization and Element Cycling Functions of Hydrothermarchaeota in Hydrothermal Sediment.</title>
        <authorList>
            <person name="Zhou Z."/>
            <person name="Liu Y."/>
            <person name="Xu W."/>
            <person name="Pan J."/>
            <person name="Luo Z.H."/>
            <person name="Li M."/>
        </authorList>
    </citation>
    <scope>NUCLEOTIDE SEQUENCE [LARGE SCALE GENOMIC DNA]</scope>
    <source>
        <strain evidence="4">SpSt-885</strain>
    </source>
</reference>
<dbReference type="InterPro" id="IPR003736">
    <property type="entry name" value="PAAI_dom"/>
</dbReference>
<dbReference type="PANTHER" id="PTHR21660:SF1">
    <property type="entry name" value="ACYL-COENZYME A THIOESTERASE 13"/>
    <property type="match status" value="1"/>
</dbReference>
<evidence type="ECO:0000259" key="3">
    <source>
        <dbReference type="Pfam" id="PF03061"/>
    </source>
</evidence>
<dbReference type="CDD" id="cd03443">
    <property type="entry name" value="PaaI_thioesterase"/>
    <property type="match status" value="1"/>
</dbReference>
<dbReference type="InterPro" id="IPR039298">
    <property type="entry name" value="ACOT13"/>
</dbReference>
<dbReference type="AlphaFoldDB" id="A0A7J3SJJ5"/>
<comment type="caution">
    <text evidence="4">The sequence shown here is derived from an EMBL/GenBank/DDBJ whole genome shotgun (WGS) entry which is preliminary data.</text>
</comment>
<proteinExistence type="inferred from homology"/>
<dbReference type="InterPro" id="IPR029069">
    <property type="entry name" value="HotDog_dom_sf"/>
</dbReference>
<evidence type="ECO:0000313" key="4">
    <source>
        <dbReference type="EMBL" id="HGZ59697.1"/>
    </source>
</evidence>
<dbReference type="GO" id="GO:0047617">
    <property type="term" value="F:fatty acyl-CoA hydrolase activity"/>
    <property type="evidence" value="ECO:0007669"/>
    <property type="project" value="InterPro"/>
</dbReference>
<dbReference type="InterPro" id="IPR006683">
    <property type="entry name" value="Thioestr_dom"/>
</dbReference>
<comment type="similarity">
    <text evidence="1">Belongs to the thioesterase PaaI family.</text>
</comment>
<name>A0A7J3SJJ5_9CREN</name>
<organism evidence="4">
    <name type="scientific">Fervidicoccus fontis</name>
    <dbReference type="NCBI Taxonomy" id="683846"/>
    <lineage>
        <taxon>Archaea</taxon>
        <taxon>Thermoproteota</taxon>
        <taxon>Thermoprotei</taxon>
        <taxon>Fervidicoccales</taxon>
        <taxon>Fervidicoccaceae</taxon>
        <taxon>Fervidicoccus</taxon>
    </lineage>
</organism>
<dbReference type="Gene3D" id="3.10.129.10">
    <property type="entry name" value="Hotdog Thioesterase"/>
    <property type="match status" value="1"/>
</dbReference>
<keyword evidence="2" id="KW-0378">Hydrolase</keyword>
<sequence length="151" mass="16727">MGMYTEIKPMVDDLVKKGVRLEEAVDEALKKFNPLYSAIEMKLSELGNGRAVAYISFLKRFMNPNGTMHGGIIASVIDQVGALASWSSHWGENQVTLELKINYLRPFTEDESPFRAVGEVIKSGKNTIVTEIKVYGKSGNILAIGLGTWFK</sequence>
<dbReference type="EMBL" id="DTLS01000023">
    <property type="protein sequence ID" value="HGZ59697.1"/>
    <property type="molecule type" value="Genomic_DNA"/>
</dbReference>
<evidence type="ECO:0000256" key="1">
    <source>
        <dbReference type="ARBA" id="ARBA00008324"/>
    </source>
</evidence>
<evidence type="ECO:0000256" key="2">
    <source>
        <dbReference type="ARBA" id="ARBA00022801"/>
    </source>
</evidence>
<dbReference type="SUPFAM" id="SSF54637">
    <property type="entry name" value="Thioesterase/thiol ester dehydrase-isomerase"/>
    <property type="match status" value="1"/>
</dbReference>
<feature type="domain" description="Thioesterase" evidence="3">
    <location>
        <begin position="65"/>
        <end position="140"/>
    </location>
</feature>
<dbReference type="PANTHER" id="PTHR21660">
    <property type="entry name" value="THIOESTERASE SUPERFAMILY MEMBER-RELATED"/>
    <property type="match status" value="1"/>
</dbReference>
<gene>
    <name evidence="4" type="ORF">ENW83_00605</name>
</gene>
<dbReference type="Pfam" id="PF03061">
    <property type="entry name" value="4HBT"/>
    <property type="match status" value="1"/>
</dbReference>